<keyword evidence="4" id="KW-1185">Reference proteome</keyword>
<keyword evidence="1" id="KW-1133">Transmembrane helix</keyword>
<gene>
    <name evidence="3" type="ORF">GOM49_14815</name>
</gene>
<feature type="transmembrane region" description="Helical" evidence="1">
    <location>
        <begin position="85"/>
        <end position="110"/>
    </location>
</feature>
<dbReference type="EMBL" id="CP046522">
    <property type="protein sequence ID" value="QGU96198.1"/>
    <property type="molecule type" value="Genomic_DNA"/>
</dbReference>
<evidence type="ECO:0000256" key="1">
    <source>
        <dbReference type="SAM" id="Phobius"/>
    </source>
</evidence>
<keyword evidence="1" id="KW-0812">Transmembrane</keyword>
<dbReference type="AlphaFoldDB" id="A0A6I6F7A8"/>
<organism evidence="3 4">
    <name type="scientific">Clostridium bovifaecis</name>
    <dbReference type="NCBI Taxonomy" id="2184719"/>
    <lineage>
        <taxon>Bacteria</taxon>
        <taxon>Bacillati</taxon>
        <taxon>Bacillota</taxon>
        <taxon>Clostridia</taxon>
        <taxon>Eubacteriales</taxon>
        <taxon>Clostridiaceae</taxon>
        <taxon>Clostridium</taxon>
    </lineage>
</organism>
<feature type="domain" description="DUF4342" evidence="2">
    <location>
        <begin position="47"/>
        <end position="119"/>
    </location>
</feature>
<evidence type="ECO:0000313" key="3">
    <source>
        <dbReference type="EMBL" id="QGU96198.1"/>
    </source>
</evidence>
<proteinExistence type="predicted"/>
<dbReference type="InterPro" id="IPR009060">
    <property type="entry name" value="UBA-like_sf"/>
</dbReference>
<dbReference type="CDD" id="cd14360">
    <property type="entry name" value="UBA_NAC_like_bac"/>
    <property type="match status" value="1"/>
</dbReference>
<evidence type="ECO:0000313" key="4">
    <source>
        <dbReference type="Proteomes" id="UP000422764"/>
    </source>
</evidence>
<sequence>MSTKLEQVDLLRERTGVSYNEAKEALEKCDYDLVEAIVYLEKAHNLKTTKKISCNNFTEKCKDIIDKGNKTRFIVKKKDNVVVNIPVTIAGITTIVAFPLAITGMLLALVTNHRIKLEKSSGEDLEVNTVFDKMSTAVNNVTNNLSKPN</sequence>
<dbReference type="Pfam" id="PF14242">
    <property type="entry name" value="DUF4342"/>
    <property type="match status" value="1"/>
</dbReference>
<keyword evidence="1" id="KW-0472">Membrane</keyword>
<dbReference type="Gene3D" id="1.10.8.10">
    <property type="entry name" value="DNA helicase RuvA subunit, C-terminal domain"/>
    <property type="match status" value="1"/>
</dbReference>
<protein>
    <submittedName>
        <fullName evidence="3">DUF4342 domain-containing protein</fullName>
    </submittedName>
</protein>
<name>A0A6I6F7A8_9CLOT</name>
<reference evidence="3 4" key="1">
    <citation type="submission" date="2019-12" db="EMBL/GenBank/DDBJ databases">
        <title>Genome sequenceing of Clostridium bovifaecis.</title>
        <authorList>
            <person name="Yao Y."/>
        </authorList>
    </citation>
    <scope>NUCLEOTIDE SEQUENCE [LARGE SCALE GENOMIC DNA]</scope>
    <source>
        <strain evidence="3 4">BXX</strain>
    </source>
</reference>
<dbReference type="InterPro" id="IPR025642">
    <property type="entry name" value="DUF4342"/>
</dbReference>
<dbReference type="SUPFAM" id="SSF46934">
    <property type="entry name" value="UBA-like"/>
    <property type="match status" value="1"/>
</dbReference>
<dbReference type="Proteomes" id="UP000422764">
    <property type="component" value="Chromosome"/>
</dbReference>
<accession>A0A6I6F7A8</accession>
<evidence type="ECO:0000259" key="2">
    <source>
        <dbReference type="Pfam" id="PF14242"/>
    </source>
</evidence>